<gene>
    <name evidence="3" type="ORF">PSHT_01178</name>
</gene>
<name>A0A2S4WL05_9BASI</name>
<keyword evidence="2" id="KW-0812">Transmembrane</keyword>
<keyword evidence="2" id="KW-1133">Transmembrane helix</keyword>
<feature type="compositionally biased region" description="Low complexity" evidence="1">
    <location>
        <begin position="37"/>
        <end position="47"/>
    </location>
</feature>
<evidence type="ECO:0000256" key="2">
    <source>
        <dbReference type="SAM" id="Phobius"/>
    </source>
</evidence>
<feature type="compositionally biased region" description="Low complexity" evidence="1">
    <location>
        <begin position="225"/>
        <end position="247"/>
    </location>
</feature>
<reference evidence="3 4" key="1">
    <citation type="submission" date="2017-12" db="EMBL/GenBank/DDBJ databases">
        <title>Gene loss provides genomic basis for host adaptation in cereal stripe rust fungi.</title>
        <authorList>
            <person name="Xia C."/>
        </authorList>
    </citation>
    <scope>NUCLEOTIDE SEQUENCE [LARGE SCALE GENOMIC DNA]</scope>
    <source>
        <strain evidence="3 4">93TX-2</strain>
    </source>
</reference>
<protein>
    <submittedName>
        <fullName evidence="3">Uncharacterized protein</fullName>
    </submittedName>
</protein>
<comment type="caution">
    <text evidence="3">The sequence shown here is derived from an EMBL/GenBank/DDBJ whole genome shotgun (WGS) entry which is preliminary data.</text>
</comment>
<dbReference type="AlphaFoldDB" id="A0A2S4WL05"/>
<keyword evidence="2" id="KW-0472">Membrane</keyword>
<reference evidence="4" key="2">
    <citation type="journal article" date="2018" name="BMC Genomics">
        <title>Genomic insights into host adaptation between the wheat stripe rust pathogen (Puccinia striiformis f. sp. tritici) and the barley stripe rust pathogen (Puccinia striiformis f. sp. hordei).</title>
        <authorList>
            <person name="Xia C."/>
            <person name="Wang M."/>
            <person name="Yin C."/>
            <person name="Cornejo O.E."/>
            <person name="Hulbert S.H."/>
            <person name="Chen X."/>
        </authorList>
    </citation>
    <scope>NUCLEOTIDE SEQUENCE [LARGE SCALE GENOMIC DNA]</scope>
    <source>
        <strain evidence="4">93TX-2</strain>
    </source>
</reference>
<dbReference type="VEuPathDB" id="FungiDB:PSHT_01178"/>
<dbReference type="EMBL" id="PKSM01000009">
    <property type="protein sequence ID" value="POW22465.1"/>
    <property type="molecule type" value="Genomic_DNA"/>
</dbReference>
<evidence type="ECO:0000313" key="4">
    <source>
        <dbReference type="Proteomes" id="UP000238274"/>
    </source>
</evidence>
<proteinExistence type="predicted"/>
<feature type="region of interest" description="Disordered" evidence="1">
    <location>
        <begin position="1"/>
        <end position="49"/>
    </location>
</feature>
<feature type="compositionally biased region" description="Low complexity" evidence="1">
    <location>
        <begin position="144"/>
        <end position="160"/>
    </location>
</feature>
<feature type="region of interest" description="Disordered" evidence="1">
    <location>
        <begin position="225"/>
        <end position="254"/>
    </location>
</feature>
<dbReference type="OrthoDB" id="2525787at2759"/>
<feature type="compositionally biased region" description="Polar residues" evidence="1">
    <location>
        <begin position="10"/>
        <end position="25"/>
    </location>
</feature>
<accession>A0A2S4WL05</accession>
<reference evidence="4" key="3">
    <citation type="journal article" date="2018" name="Mol. Plant Microbe Interact.">
        <title>Genome sequence resources for the wheat stripe rust pathogen (Puccinia striiformis f. sp. tritici) and the barley stripe rust pathogen (Puccinia striiformis f. sp. hordei).</title>
        <authorList>
            <person name="Xia C."/>
            <person name="Wang M."/>
            <person name="Yin C."/>
            <person name="Cornejo O.E."/>
            <person name="Hulbert S.H."/>
            <person name="Chen X."/>
        </authorList>
    </citation>
    <scope>NUCLEOTIDE SEQUENCE [LARGE SCALE GENOMIC DNA]</scope>
    <source>
        <strain evidence="4">93TX-2</strain>
    </source>
</reference>
<sequence>MRLPDDITMPSFTCPSQSDPWTNPNRDPHQPTEFVASSSVSSSKPPSQAHKLNFNEKLSPCAPRPPPCAAHELRENTGKKLLTQSHLFKWRHVWIATTIDRRTKAVAESTKIFPFYILLDTVCVCVGLLLLSLATTIITESIASSEPPLSSPPTHSSSSPAIQAQSTSLPRPKLNQNFSDLSPAHYRCLPISPCQPCPIDQLANPICSVYHNRRLMECIFTGNTSTPTTTSSSRFNSRDQPSSSSSSGHPNQDRKAIDVPQFQTWQACERIVSKERQDFYEFFRWFLWSFMALELTTRIKQYGKLAARIGILPS</sequence>
<evidence type="ECO:0000256" key="1">
    <source>
        <dbReference type="SAM" id="MobiDB-lite"/>
    </source>
</evidence>
<dbReference type="VEuPathDB" id="FungiDB:PSTT_01667"/>
<evidence type="ECO:0000313" key="3">
    <source>
        <dbReference type="EMBL" id="POW22465.1"/>
    </source>
</evidence>
<organism evidence="3 4">
    <name type="scientific">Puccinia striiformis</name>
    <dbReference type="NCBI Taxonomy" id="27350"/>
    <lineage>
        <taxon>Eukaryota</taxon>
        <taxon>Fungi</taxon>
        <taxon>Dikarya</taxon>
        <taxon>Basidiomycota</taxon>
        <taxon>Pucciniomycotina</taxon>
        <taxon>Pucciniomycetes</taxon>
        <taxon>Pucciniales</taxon>
        <taxon>Pucciniaceae</taxon>
        <taxon>Puccinia</taxon>
    </lineage>
</organism>
<feature type="compositionally biased region" description="Polar residues" evidence="1">
    <location>
        <begin position="161"/>
        <end position="174"/>
    </location>
</feature>
<feature type="region of interest" description="Disordered" evidence="1">
    <location>
        <begin position="144"/>
        <end position="174"/>
    </location>
</feature>
<dbReference type="Proteomes" id="UP000238274">
    <property type="component" value="Unassembled WGS sequence"/>
</dbReference>
<keyword evidence="4" id="KW-1185">Reference proteome</keyword>
<feature type="transmembrane region" description="Helical" evidence="2">
    <location>
        <begin position="112"/>
        <end position="138"/>
    </location>
</feature>